<evidence type="ECO:0000313" key="3">
    <source>
        <dbReference type="EMBL" id="KAG0149608.1"/>
    </source>
</evidence>
<feature type="compositionally biased region" description="Basic and acidic residues" evidence="1">
    <location>
        <begin position="97"/>
        <end position="120"/>
    </location>
</feature>
<dbReference type="Proteomes" id="UP000886653">
    <property type="component" value="Unassembled WGS sequence"/>
</dbReference>
<dbReference type="EMBL" id="MU167226">
    <property type="protein sequence ID" value="KAG0149608.1"/>
    <property type="molecule type" value="Genomic_DNA"/>
</dbReference>
<evidence type="ECO:0000313" key="4">
    <source>
        <dbReference type="Proteomes" id="UP000886653"/>
    </source>
</evidence>
<reference evidence="3" key="1">
    <citation type="submission" date="2013-11" db="EMBL/GenBank/DDBJ databases">
        <title>Genome sequence of the fusiform rust pathogen reveals effectors for host alternation and coevolution with pine.</title>
        <authorList>
            <consortium name="DOE Joint Genome Institute"/>
            <person name="Smith K."/>
            <person name="Pendleton A."/>
            <person name="Kubisiak T."/>
            <person name="Anderson C."/>
            <person name="Salamov A."/>
            <person name="Aerts A."/>
            <person name="Riley R."/>
            <person name="Clum A."/>
            <person name="Lindquist E."/>
            <person name="Ence D."/>
            <person name="Campbell M."/>
            <person name="Kronenberg Z."/>
            <person name="Feau N."/>
            <person name="Dhillon B."/>
            <person name="Hamelin R."/>
            <person name="Burleigh J."/>
            <person name="Smith J."/>
            <person name="Yandell M."/>
            <person name="Nelson C."/>
            <person name="Grigoriev I."/>
            <person name="Davis J."/>
        </authorList>
    </citation>
    <scope>NUCLEOTIDE SEQUENCE</scope>
    <source>
        <strain evidence="3">G11</strain>
    </source>
</reference>
<sequence>MSSIHKQFIVKVNLMIFIWPFVISILKVQGAPTTEGASWAAIATFSQQREISATLVGSADKPNSLEMEDFTVKYKTITDVSGIIKSSNGEESTAFRSRLEVSREGSMKELIDPGEPRYETDESSSQTIPDSDVRSGRVKEEERIGRPSGSRRATGSRVNSIRDIIDG</sequence>
<keyword evidence="2" id="KW-0732">Signal</keyword>
<feature type="chain" id="PRO_5040178684" evidence="2">
    <location>
        <begin position="31"/>
        <end position="167"/>
    </location>
</feature>
<accession>A0A9P6NP41</accession>
<proteinExistence type="predicted"/>
<keyword evidence="4" id="KW-1185">Reference proteome</keyword>
<gene>
    <name evidence="3" type="ORF">CROQUDRAFT_88949</name>
</gene>
<feature type="signal peptide" evidence="2">
    <location>
        <begin position="1"/>
        <end position="30"/>
    </location>
</feature>
<evidence type="ECO:0000256" key="2">
    <source>
        <dbReference type="SAM" id="SignalP"/>
    </source>
</evidence>
<comment type="caution">
    <text evidence="3">The sequence shown here is derived from an EMBL/GenBank/DDBJ whole genome shotgun (WGS) entry which is preliminary data.</text>
</comment>
<feature type="region of interest" description="Disordered" evidence="1">
    <location>
        <begin position="88"/>
        <end position="167"/>
    </location>
</feature>
<organism evidence="3 4">
    <name type="scientific">Cronartium quercuum f. sp. fusiforme G11</name>
    <dbReference type="NCBI Taxonomy" id="708437"/>
    <lineage>
        <taxon>Eukaryota</taxon>
        <taxon>Fungi</taxon>
        <taxon>Dikarya</taxon>
        <taxon>Basidiomycota</taxon>
        <taxon>Pucciniomycotina</taxon>
        <taxon>Pucciniomycetes</taxon>
        <taxon>Pucciniales</taxon>
        <taxon>Coleosporiaceae</taxon>
        <taxon>Cronartium</taxon>
    </lineage>
</organism>
<evidence type="ECO:0000256" key="1">
    <source>
        <dbReference type="SAM" id="MobiDB-lite"/>
    </source>
</evidence>
<dbReference type="AlphaFoldDB" id="A0A9P6NP41"/>
<name>A0A9P6NP41_9BASI</name>
<feature type="compositionally biased region" description="Basic and acidic residues" evidence="1">
    <location>
        <begin position="131"/>
        <end position="145"/>
    </location>
</feature>
<protein>
    <submittedName>
        <fullName evidence="3">Uncharacterized protein</fullName>
    </submittedName>
</protein>